<dbReference type="Pfam" id="PF22957">
    <property type="entry name" value="NUP210_Ig"/>
    <property type="match status" value="1"/>
</dbReference>
<organism evidence="22 23">
    <name type="scientific">Vespula vulgaris</name>
    <name type="common">Yellow jacket</name>
    <name type="synonym">Wasp</name>
    <dbReference type="NCBI Taxonomy" id="7454"/>
    <lineage>
        <taxon>Eukaryota</taxon>
        <taxon>Metazoa</taxon>
        <taxon>Ecdysozoa</taxon>
        <taxon>Arthropoda</taxon>
        <taxon>Hexapoda</taxon>
        <taxon>Insecta</taxon>
        <taxon>Pterygota</taxon>
        <taxon>Neoptera</taxon>
        <taxon>Endopterygota</taxon>
        <taxon>Hymenoptera</taxon>
        <taxon>Apocrita</taxon>
        <taxon>Aculeata</taxon>
        <taxon>Vespoidea</taxon>
        <taxon>Vespidae</taxon>
        <taxon>Vespinae</taxon>
        <taxon>Vespula</taxon>
    </lineage>
</organism>
<dbReference type="InterPro" id="IPR055095">
    <property type="entry name" value="NUP210_Ig_C"/>
</dbReference>
<keyword evidence="6 10" id="KW-0472">Membrane</keyword>
<dbReference type="InterPro" id="IPR056899">
    <property type="entry name" value="Ig_NUP210_9th"/>
</dbReference>
<dbReference type="Pfam" id="PF22963">
    <property type="entry name" value="Ig_NUP210_3rd"/>
    <property type="match status" value="1"/>
</dbReference>
<dbReference type="InterPro" id="IPR045197">
    <property type="entry name" value="NUP210-like"/>
</dbReference>
<dbReference type="Pfam" id="PF24991">
    <property type="entry name" value="Ig_NUP210_4th"/>
    <property type="match status" value="1"/>
</dbReference>
<dbReference type="InterPro" id="IPR055099">
    <property type="entry name" value="Ig_NUP210_7th"/>
</dbReference>
<dbReference type="Pfam" id="PF26182">
    <property type="entry name" value="Ig_NUP210_5th"/>
    <property type="match status" value="1"/>
</dbReference>
<feature type="compositionally biased region" description="Polar residues" evidence="9">
    <location>
        <begin position="1870"/>
        <end position="1883"/>
    </location>
</feature>
<dbReference type="Pfam" id="PF24902">
    <property type="entry name" value="Ig_NUP210_9th"/>
    <property type="match status" value="1"/>
</dbReference>
<evidence type="ECO:0000259" key="11">
    <source>
        <dbReference type="Pfam" id="PF22957"/>
    </source>
</evidence>
<proteinExistence type="inferred from homology"/>
<feature type="domain" description="NUP210 Ig-like" evidence="16">
    <location>
        <begin position="140"/>
        <end position="251"/>
    </location>
</feature>
<evidence type="ECO:0000313" key="22">
    <source>
        <dbReference type="EMBL" id="KAF7408643.1"/>
    </source>
</evidence>
<dbReference type="Pfam" id="PF22967">
    <property type="entry name" value="Ig_NUP210_1st"/>
    <property type="match status" value="1"/>
</dbReference>
<dbReference type="GO" id="GO:0031965">
    <property type="term" value="C:nuclear membrane"/>
    <property type="evidence" value="ECO:0007669"/>
    <property type="project" value="UniProtKB-SubCell"/>
</dbReference>
<dbReference type="Pfam" id="PF26184">
    <property type="entry name" value="Ig_NUP210_8th"/>
    <property type="match status" value="1"/>
</dbReference>
<dbReference type="Pfam" id="PF22959">
    <property type="entry name" value="Ig_NUP210_15th"/>
    <property type="match status" value="1"/>
</dbReference>
<comment type="similarity">
    <text evidence="2">Belongs to the NUP210 family.</text>
</comment>
<feature type="domain" description="NUP210 fourth Ig-like" evidence="19">
    <location>
        <begin position="364"/>
        <end position="441"/>
    </location>
</feature>
<keyword evidence="8" id="KW-0539">Nucleus</keyword>
<evidence type="ECO:0000259" key="18">
    <source>
        <dbReference type="Pfam" id="PF24935"/>
    </source>
</evidence>
<dbReference type="InterPro" id="IPR008964">
    <property type="entry name" value="Invasin/intimin_cell_adhesion"/>
</dbReference>
<dbReference type="Pfam" id="PF22962">
    <property type="entry name" value="Ig_NUP210_7th"/>
    <property type="match status" value="1"/>
</dbReference>
<dbReference type="InterPro" id="IPR055097">
    <property type="entry name" value="Ig_NUP210_2nd"/>
</dbReference>
<evidence type="ECO:0000256" key="1">
    <source>
        <dbReference type="ARBA" id="ARBA00004590"/>
    </source>
</evidence>
<dbReference type="InterPro" id="IPR057586">
    <property type="entry name" value="Ig_NUP210_16th"/>
</dbReference>
<feature type="domain" description="NUP210 Ig-like" evidence="13">
    <location>
        <begin position="655"/>
        <end position="757"/>
    </location>
</feature>
<evidence type="ECO:0000259" key="12">
    <source>
        <dbReference type="Pfam" id="PF22959"/>
    </source>
</evidence>
<reference evidence="22" key="1">
    <citation type="journal article" date="2020" name="G3 (Bethesda)">
        <title>High-Quality Assemblies for Three Invasive Social Wasps from the &lt;i&gt;Vespula&lt;/i&gt; Genus.</title>
        <authorList>
            <person name="Harrop T.W.R."/>
            <person name="Guhlin J."/>
            <person name="McLaughlin G.M."/>
            <person name="Permina E."/>
            <person name="Stockwell P."/>
            <person name="Gilligan J."/>
            <person name="Le Lec M.F."/>
            <person name="Gruber M.A.M."/>
            <person name="Quinn O."/>
            <person name="Lovegrove M."/>
            <person name="Duncan E.J."/>
            <person name="Remnant E.J."/>
            <person name="Van Eeckhoven J."/>
            <person name="Graham B."/>
            <person name="Knapp R.A."/>
            <person name="Langford K.W."/>
            <person name="Kronenberg Z."/>
            <person name="Press M.O."/>
            <person name="Eacker S.M."/>
            <person name="Wilson-Rankin E.E."/>
            <person name="Purcell J."/>
            <person name="Lester P.J."/>
            <person name="Dearden P.K."/>
        </authorList>
    </citation>
    <scope>NUCLEOTIDE SEQUENCE</scope>
    <source>
        <strain evidence="22">Marl-1</strain>
    </source>
</reference>
<keyword evidence="5 10" id="KW-1133">Transmembrane helix</keyword>
<evidence type="ECO:0000256" key="3">
    <source>
        <dbReference type="ARBA" id="ARBA00022692"/>
    </source>
</evidence>
<dbReference type="SUPFAM" id="SSF49373">
    <property type="entry name" value="Invasin/intimin cell-adhesion fragments"/>
    <property type="match status" value="2"/>
</dbReference>
<evidence type="ECO:0000259" key="17">
    <source>
        <dbReference type="Pfam" id="PF24902"/>
    </source>
</evidence>
<feature type="domain" description="NUP210 C-terminal Ig-like" evidence="11">
    <location>
        <begin position="1615"/>
        <end position="1748"/>
    </location>
</feature>
<feature type="domain" description="NUP210 Ig-like" evidence="18">
    <location>
        <begin position="547"/>
        <end position="634"/>
    </location>
</feature>
<gene>
    <name evidence="22" type="ORF">HZH66_003180</name>
</gene>
<evidence type="ECO:0000259" key="16">
    <source>
        <dbReference type="Pfam" id="PF22969"/>
    </source>
</evidence>
<dbReference type="Pfam" id="PF26183">
    <property type="entry name" value="Ig_NUP210_14th"/>
    <property type="match status" value="1"/>
</dbReference>
<dbReference type="InterPro" id="IPR055096">
    <property type="entry name" value="Ig_NUP210_1st"/>
</dbReference>
<evidence type="ECO:0000313" key="23">
    <source>
        <dbReference type="Proteomes" id="UP000614350"/>
    </source>
</evidence>
<dbReference type="InterPro" id="IPR056897">
    <property type="entry name" value="Ig_NUP210_4th"/>
</dbReference>
<dbReference type="Pfam" id="PF22969">
    <property type="entry name" value="Ig_NUP210_2nd"/>
    <property type="match status" value="1"/>
</dbReference>
<keyword evidence="23" id="KW-1185">Reference proteome</keyword>
<evidence type="ECO:0000259" key="19">
    <source>
        <dbReference type="Pfam" id="PF24991"/>
    </source>
</evidence>
<dbReference type="InterPro" id="IPR058779">
    <property type="entry name" value="Ig_NUP210_13th"/>
</dbReference>
<evidence type="ECO:0000256" key="8">
    <source>
        <dbReference type="ARBA" id="ARBA00023242"/>
    </source>
</evidence>
<dbReference type="EMBL" id="JACSEA010000002">
    <property type="protein sequence ID" value="KAF7408643.1"/>
    <property type="molecule type" value="Genomic_DNA"/>
</dbReference>
<feature type="domain" description="NUP210 Ig-like" evidence="17">
    <location>
        <begin position="915"/>
        <end position="991"/>
    </location>
</feature>
<feature type="transmembrane region" description="Helical" evidence="10">
    <location>
        <begin position="1823"/>
        <end position="1842"/>
    </location>
</feature>
<dbReference type="InterPro" id="IPR055098">
    <property type="entry name" value="Ig_NUP210_3rd"/>
</dbReference>
<dbReference type="Gene3D" id="2.60.40.1080">
    <property type="match status" value="1"/>
</dbReference>
<dbReference type="PANTHER" id="PTHR23019">
    <property type="entry name" value="NUCLEAR PORE MEMBRANE GLYCOPROTEIN GP210-RELATED"/>
    <property type="match status" value="1"/>
</dbReference>
<name>A0A834KKZ9_VESVU</name>
<dbReference type="Proteomes" id="UP000614350">
    <property type="component" value="Unassembled WGS sequence"/>
</dbReference>
<evidence type="ECO:0000259" key="20">
    <source>
        <dbReference type="Pfam" id="PF25354"/>
    </source>
</evidence>
<feature type="domain" description="NUP210 Ig-like" evidence="21">
    <location>
        <begin position="1184"/>
        <end position="1298"/>
    </location>
</feature>
<feature type="domain" description="NUP210 Ig-like" evidence="15">
    <location>
        <begin position="41"/>
        <end position="131"/>
    </location>
</feature>
<dbReference type="PANTHER" id="PTHR23019:SF0">
    <property type="entry name" value="NUCLEAR PORE MEMBRANE GLYCOPROTEIN 210"/>
    <property type="match status" value="1"/>
</dbReference>
<dbReference type="InterPro" id="IPR055094">
    <property type="entry name" value="NUP210_Ig15"/>
</dbReference>
<feature type="transmembrane region" description="Helical" evidence="10">
    <location>
        <begin position="12"/>
        <end position="32"/>
    </location>
</feature>
<keyword evidence="3 10" id="KW-0812">Transmembrane</keyword>
<evidence type="ECO:0008006" key="24">
    <source>
        <dbReference type="Google" id="ProtNLM"/>
    </source>
</evidence>
<evidence type="ECO:0000256" key="5">
    <source>
        <dbReference type="ARBA" id="ARBA00022989"/>
    </source>
</evidence>
<feature type="domain" description="NUP210 Ig-like" evidence="14">
    <location>
        <begin position="260"/>
        <end position="351"/>
    </location>
</feature>
<dbReference type="GO" id="GO:0005643">
    <property type="term" value="C:nuclear pore"/>
    <property type="evidence" value="ECO:0007669"/>
    <property type="project" value="TreeGrafter"/>
</dbReference>
<evidence type="ECO:0000256" key="2">
    <source>
        <dbReference type="ARBA" id="ARBA00007313"/>
    </source>
</evidence>
<evidence type="ECO:0000259" key="13">
    <source>
        <dbReference type="Pfam" id="PF22962"/>
    </source>
</evidence>
<evidence type="ECO:0000259" key="14">
    <source>
        <dbReference type="Pfam" id="PF22963"/>
    </source>
</evidence>
<feature type="domain" description="NUP210 Ig-like" evidence="12">
    <location>
        <begin position="1403"/>
        <end position="1502"/>
    </location>
</feature>
<keyword evidence="4" id="KW-0732">Signal</keyword>
<dbReference type="Pfam" id="PF24935">
    <property type="entry name" value="Ig_NUP210_6th"/>
    <property type="match status" value="1"/>
</dbReference>
<feature type="domain" description="NUP210 Ig-like" evidence="20">
    <location>
        <begin position="1509"/>
        <end position="1573"/>
    </location>
</feature>
<evidence type="ECO:0000259" key="15">
    <source>
        <dbReference type="Pfam" id="PF22967"/>
    </source>
</evidence>
<dbReference type="Pfam" id="PF26181">
    <property type="entry name" value="Ig_NUP210_13th"/>
    <property type="match status" value="1"/>
</dbReference>
<comment type="subcellular location">
    <subcellularLocation>
        <location evidence="1">Nucleus membrane</location>
        <topology evidence="1">Single-pass membrane protein</topology>
    </subcellularLocation>
</comment>
<evidence type="ECO:0000259" key="21">
    <source>
        <dbReference type="Pfam" id="PF26181"/>
    </source>
</evidence>
<evidence type="ECO:0000256" key="6">
    <source>
        <dbReference type="ARBA" id="ARBA00023136"/>
    </source>
</evidence>
<evidence type="ECO:0000256" key="7">
    <source>
        <dbReference type="ARBA" id="ARBA00023180"/>
    </source>
</evidence>
<keyword evidence="7" id="KW-0325">Glycoprotein</keyword>
<accession>A0A834KKZ9</accession>
<dbReference type="InterPro" id="IPR056898">
    <property type="entry name" value="Ig_NUP210_6th"/>
</dbReference>
<evidence type="ECO:0000256" key="10">
    <source>
        <dbReference type="SAM" id="Phobius"/>
    </source>
</evidence>
<sequence>MEGKRSRRTINGSTLSTATMVSTVFFLFIFLLCATKDVTTHRLNVPRVLLPVFNDFAINFTLEVTDGGCYQWSTSRLDIIQLIPISENFDKSCSSSIMIQTITRESTRNTAIVLAEDVNTGQLLRCDVIVDAIFSLNLVTTTRELYIEEAPEAFEVRAYDEQGNEFTTLAGVEFLWSIGNADKRTQSDNKIPGNVLRFLTYQESQYETPLTVVELDAAGKKGHVVLLEGIRTGTAKVSVKLPYPEYKHVPPIEVELIVIANLIIIPSEVTMMQYDNFKYKIMQVHQGRLEIINLPSSQYYLEAENPDMLEINNDISTAYALSLGRTKVFLHDKNVRDEYPVILPSAVVNVNSVTYISLAVLPNRNWGLILGQMHEIIVELYDNKDHKFHIGEGIEVSIKVDENYFDPKFVSQNGTYLVGVPIACGTMLVQASLYGITDKHGKKIALPSPLSTEAELVIHTPVTVRPHVLAVPWDSKSKSRYDIALKANGGDGSYVWISRHSSIVTVSQSGGIRILAPGSSEIIVAMSRNQYNKDTAKIHVLLPSKLKIIEYSIEAAVGEPIHLHIALYGKLTNGSDSKEIPFNDCKDINFETFIPDGNFAQNFSKDVQPIGVSCAVITIISSSVGISQVTVAYNANGQYLTDNITVSAYEPLVIVHPKKRETLLAVGSSRKIIFKGGPHPWSSKAQSYSRKMQSSNEKIAEVIEHTHSLSISYDISVFEVLCKTLGEVILTYTVSNVPLLPNCKSTYAMQTARVTCGKPRYIYLQPEVKDSNSCPLKQNSDKILAHSDKSQKFIIIVKDEDGRQFDNITSLNIEWNIKPSAAGHVETSTGSIEETFTDMQVVLPKRHYQNIAFTKRFGIFTICAIITGYEKHILGKLRITPEWPAFPVQNDKGNIETPLIENCVEITLVNDTILSPNKLIILNDPNGKYYLKVSQGSGYYEFILSSNDVADVRYMEPTKVISVTPKKAGTVHIALRDLCLPSKEAEAIIEVQQLAIIETDVVNKIEKGKCVIAALKLLDTNGNIIKLPSLNALNFKAKFENKYIEIKQLSLNEHGNPPYDQMLYKVSGVNEGESQLTFVSEANEQEIQSEPISIQVFLPLKIHPKNLTILIGTIYQIQTIGGPTNAEIEFSTKNNEILSIDHNGVFEGKSNGQTKIIARAIGLNAKGNKIIYSEDYTTIHVLYLEGIKIVTPVTRVKVGGTFPLWAFGIPEYLTPLIIGSMQLPLSFSWSSSDSTLLSLHNMYEGTGINIRYQNEVSIRARALEAGLVTIYLNVTVPSNVLTGLRNEMTYTTFVKIEIFEELHLINPALPSGSSLILMSPNSMLKLQTNWDKHGSVTYQIISTSQQNNSKDQNALNLASKSFTVDNGVIKSGDHFGRTIISITNVETYNVKQTLTVVVDVKPIHYMMLSLHSKLRIRSGEELNMLPKGMELDYIVEYYDNVGMKFHAAETNIKTTLNRVDLATFTTNPGNLITTKFIENGELVVKIFSDKYPQGMFDYVHMRLGDIVFPTKTTLTVGDIVCFSMPLLSSDGDPGYWQSTAPEILIIDPITGIARARNIGHAVVKHSLASHMQGEIEVTIQAISKVSIVPLRGKNVTGFEIFSVPLVLKSKDEQIKENNVLSRGLGGCRTYSSFTLTSFPYTCNIQLVPSSSIGAKDMFLVKPRFSIVTGFYYCDIIPMGSPNVALSTLEARIQISARSRDIEAIPLELTYLPPIYVSTKEILFINPHSQTVPIATLDIFGLRSVLEHVTIEVPDGITISGQLISKSGIQYRLRLMNNQDDIQGQKIMIANELTKQNISLFIRISKYDHFMPFSGIQWVDYVYFHRYTFGTFAVIVITCFYVWKNKVTNVDLTIKNKSVFADKCPPPIRKTSTPYSTTINTSNMSSPRSPTTPLRPFSAFEPVYGDPRGLFTPSVRRNRTLN</sequence>
<evidence type="ECO:0000256" key="4">
    <source>
        <dbReference type="ARBA" id="ARBA00022729"/>
    </source>
</evidence>
<feature type="region of interest" description="Disordered" evidence="9">
    <location>
        <begin position="1870"/>
        <end position="1890"/>
    </location>
</feature>
<dbReference type="Pfam" id="PF25354">
    <property type="entry name" value="Ig_NUP210_16th"/>
    <property type="match status" value="1"/>
</dbReference>
<protein>
    <recommendedName>
        <fullName evidence="24">Nuclear pore membrane glycoprotein 210</fullName>
    </recommendedName>
</protein>
<evidence type="ECO:0000256" key="9">
    <source>
        <dbReference type="SAM" id="MobiDB-lite"/>
    </source>
</evidence>
<comment type="caution">
    <text evidence="22">The sequence shown here is derived from an EMBL/GenBank/DDBJ whole genome shotgun (WGS) entry which is preliminary data.</text>
</comment>